<dbReference type="STRING" id="1802115.A2756_02295"/>
<gene>
    <name evidence="1" type="ORF">A2756_02295</name>
</gene>
<organism evidence="1 2">
    <name type="scientific">Candidatus Ryanbacteria bacterium RIFCSPHIGHO2_01_FULL_48_27</name>
    <dbReference type="NCBI Taxonomy" id="1802115"/>
    <lineage>
        <taxon>Bacteria</taxon>
        <taxon>Candidatus Ryaniibacteriota</taxon>
    </lineage>
</organism>
<accession>A0A1G2G636</accession>
<evidence type="ECO:0008006" key="3">
    <source>
        <dbReference type="Google" id="ProtNLM"/>
    </source>
</evidence>
<dbReference type="AlphaFoldDB" id="A0A1G2G636"/>
<sequence>MAVKKILVADADHDVRLYVETTLRVPSWSYQIILKEDLLWLAVGLSEGWPDFIIVSGELVAQSIKAFVDNVRRGHPRLPILIMVPKNHNYFGNFEMVYSIQKPFSPLELLEKLQEILTVSCANP</sequence>
<name>A0A1G2G636_9BACT</name>
<dbReference type="SUPFAM" id="SSF52172">
    <property type="entry name" value="CheY-like"/>
    <property type="match status" value="1"/>
</dbReference>
<evidence type="ECO:0000313" key="1">
    <source>
        <dbReference type="EMBL" id="OGZ45716.1"/>
    </source>
</evidence>
<dbReference type="InterPro" id="IPR011006">
    <property type="entry name" value="CheY-like_superfamily"/>
</dbReference>
<reference evidence="1 2" key="1">
    <citation type="journal article" date="2016" name="Nat. Commun.">
        <title>Thousands of microbial genomes shed light on interconnected biogeochemical processes in an aquifer system.</title>
        <authorList>
            <person name="Anantharaman K."/>
            <person name="Brown C.T."/>
            <person name="Hug L.A."/>
            <person name="Sharon I."/>
            <person name="Castelle C.J."/>
            <person name="Probst A.J."/>
            <person name="Thomas B.C."/>
            <person name="Singh A."/>
            <person name="Wilkins M.J."/>
            <person name="Karaoz U."/>
            <person name="Brodie E.L."/>
            <person name="Williams K.H."/>
            <person name="Hubbard S.S."/>
            <person name="Banfield J.F."/>
        </authorList>
    </citation>
    <scope>NUCLEOTIDE SEQUENCE [LARGE SCALE GENOMIC DNA]</scope>
</reference>
<proteinExistence type="predicted"/>
<dbReference type="Gene3D" id="3.40.50.2300">
    <property type="match status" value="1"/>
</dbReference>
<protein>
    <recommendedName>
        <fullName evidence="3">Response regulatory domain-containing protein</fullName>
    </recommendedName>
</protein>
<comment type="caution">
    <text evidence="1">The sequence shown here is derived from an EMBL/GenBank/DDBJ whole genome shotgun (WGS) entry which is preliminary data.</text>
</comment>
<dbReference type="Proteomes" id="UP000177785">
    <property type="component" value="Unassembled WGS sequence"/>
</dbReference>
<evidence type="ECO:0000313" key="2">
    <source>
        <dbReference type="Proteomes" id="UP000177785"/>
    </source>
</evidence>
<dbReference type="EMBL" id="MHNL01000005">
    <property type="protein sequence ID" value="OGZ45716.1"/>
    <property type="molecule type" value="Genomic_DNA"/>
</dbReference>